<sequence>MSITSDMLAEMNLLLQFPEASHMNGIKIHQDAPEEAQAAAQRLHDKGFIDRADGGYLTDAGIELHEHLRVLQSALK</sequence>
<evidence type="ECO:0000313" key="2">
    <source>
        <dbReference type="Proteomes" id="UP000005953"/>
    </source>
</evidence>
<proteinExistence type="predicted"/>
<dbReference type="Proteomes" id="UP000005953">
    <property type="component" value="Unassembled WGS sequence"/>
</dbReference>
<dbReference type="InterPro" id="IPR013468">
    <property type="entry name" value="CHP02647"/>
</dbReference>
<dbReference type="RefSeq" id="WP_008042998.1">
    <property type="nucleotide sequence ID" value="NZ_CH724149.1"/>
</dbReference>
<dbReference type="EMBL" id="AAOE01000024">
    <property type="protein sequence ID" value="EAR08210.1"/>
    <property type="molecule type" value="Genomic_DNA"/>
</dbReference>
<comment type="caution">
    <text evidence="1">The sequence shown here is derived from an EMBL/GenBank/DDBJ whole genome shotgun (WGS) entry which is preliminary data.</text>
</comment>
<evidence type="ECO:0008006" key="3">
    <source>
        <dbReference type="Google" id="ProtNLM"/>
    </source>
</evidence>
<gene>
    <name evidence="1" type="ORF">MED297_14765</name>
</gene>
<accession>A4BI67</accession>
<keyword evidence="2" id="KW-1185">Reference proteome</keyword>
<dbReference type="STRING" id="314283.MED297_14765"/>
<dbReference type="AlphaFoldDB" id="A4BI67"/>
<name>A4BI67_9GAMM</name>
<dbReference type="NCBIfam" id="TIGR02647">
    <property type="entry name" value="DNA"/>
    <property type="match status" value="1"/>
</dbReference>
<dbReference type="HOGENOM" id="CLU_176279_0_0_6"/>
<reference evidence="1 2" key="1">
    <citation type="submission" date="2006-02" db="EMBL/GenBank/DDBJ databases">
        <authorList>
            <person name="Pinhassi J."/>
            <person name="Pedros-Alio C."/>
            <person name="Ferriera S."/>
            <person name="Johnson J."/>
            <person name="Kravitz S."/>
            <person name="Halpern A."/>
            <person name="Remington K."/>
            <person name="Beeson K."/>
            <person name="Tran B."/>
            <person name="Rogers Y.-H."/>
            <person name="Friedman R."/>
            <person name="Venter J.C."/>
        </authorList>
    </citation>
    <scope>NUCLEOTIDE SEQUENCE [LARGE SCALE GENOMIC DNA]</scope>
    <source>
        <strain evidence="1 2">MED297</strain>
    </source>
</reference>
<dbReference type="OrthoDB" id="5600572at2"/>
<evidence type="ECO:0000313" key="1">
    <source>
        <dbReference type="EMBL" id="EAR08210.1"/>
    </source>
</evidence>
<organism evidence="1 2">
    <name type="scientific">Reinekea blandensis MED297</name>
    <dbReference type="NCBI Taxonomy" id="314283"/>
    <lineage>
        <taxon>Bacteria</taxon>
        <taxon>Pseudomonadati</taxon>
        <taxon>Pseudomonadota</taxon>
        <taxon>Gammaproteobacteria</taxon>
        <taxon>Oceanospirillales</taxon>
        <taxon>Saccharospirillaceae</taxon>
        <taxon>Reinekea</taxon>
    </lineage>
</organism>
<protein>
    <recommendedName>
        <fullName evidence="3">DNA-binding protein inhibitor Id-2-related protein</fullName>
    </recommendedName>
</protein>
<dbReference type="Pfam" id="PF18918">
    <property type="entry name" value="DUF5669"/>
    <property type="match status" value="1"/>
</dbReference>